<dbReference type="PANTHER" id="PTHR37305:SF1">
    <property type="entry name" value="MEMBRANE PROTEIN"/>
    <property type="match status" value="1"/>
</dbReference>
<dbReference type="CDD" id="cd21809">
    <property type="entry name" value="ABC-2_lan_permease-like"/>
    <property type="match status" value="1"/>
</dbReference>
<keyword evidence="1" id="KW-0472">Membrane</keyword>
<feature type="transmembrane region" description="Helical" evidence="1">
    <location>
        <begin position="20"/>
        <end position="40"/>
    </location>
</feature>
<feature type="transmembrane region" description="Helical" evidence="1">
    <location>
        <begin position="115"/>
        <end position="136"/>
    </location>
</feature>
<dbReference type="AlphaFoldDB" id="A0A4R4E093"/>
<dbReference type="OrthoDB" id="5946463at2"/>
<name>A0A4R4E093_9BACT</name>
<keyword evidence="1" id="KW-0812">Transmembrane</keyword>
<keyword evidence="1" id="KW-1133">Transmembrane helix</keyword>
<feature type="transmembrane region" description="Helical" evidence="1">
    <location>
        <begin position="60"/>
        <end position="81"/>
    </location>
</feature>
<keyword evidence="3" id="KW-1185">Reference proteome</keyword>
<dbReference type="Pfam" id="PF12730">
    <property type="entry name" value="ABC2_membrane_4"/>
    <property type="match status" value="1"/>
</dbReference>
<dbReference type="EMBL" id="SKFH01000036">
    <property type="protein sequence ID" value="TCZ67329.1"/>
    <property type="molecule type" value="Genomic_DNA"/>
</dbReference>
<dbReference type="Proteomes" id="UP000295164">
    <property type="component" value="Unassembled WGS sequence"/>
</dbReference>
<proteinExistence type="predicted"/>
<evidence type="ECO:0000256" key="1">
    <source>
        <dbReference type="SAM" id="Phobius"/>
    </source>
</evidence>
<feature type="transmembrane region" description="Helical" evidence="1">
    <location>
        <begin position="234"/>
        <end position="251"/>
    </location>
</feature>
<evidence type="ECO:0008006" key="4">
    <source>
        <dbReference type="Google" id="ProtNLM"/>
    </source>
</evidence>
<organism evidence="2 3">
    <name type="scientific">Flaviaesturariibacter aridisoli</name>
    <dbReference type="NCBI Taxonomy" id="2545761"/>
    <lineage>
        <taxon>Bacteria</taxon>
        <taxon>Pseudomonadati</taxon>
        <taxon>Bacteroidota</taxon>
        <taxon>Chitinophagia</taxon>
        <taxon>Chitinophagales</taxon>
        <taxon>Chitinophagaceae</taxon>
        <taxon>Flaviaestuariibacter</taxon>
    </lineage>
</organism>
<dbReference type="RefSeq" id="WP_131853571.1">
    <property type="nucleotide sequence ID" value="NZ_SKFH01000036.1"/>
</dbReference>
<comment type="caution">
    <text evidence="2">The sequence shown here is derived from an EMBL/GenBank/DDBJ whole genome shotgun (WGS) entry which is preliminary data.</text>
</comment>
<evidence type="ECO:0000313" key="3">
    <source>
        <dbReference type="Proteomes" id="UP000295164"/>
    </source>
</evidence>
<accession>A0A4R4E093</accession>
<gene>
    <name evidence="2" type="ORF">E0486_15915</name>
</gene>
<feature type="transmembrane region" description="Helical" evidence="1">
    <location>
        <begin position="181"/>
        <end position="201"/>
    </location>
</feature>
<evidence type="ECO:0000313" key="2">
    <source>
        <dbReference type="EMBL" id="TCZ67329.1"/>
    </source>
</evidence>
<reference evidence="2 3" key="1">
    <citation type="submission" date="2019-03" db="EMBL/GenBank/DDBJ databases">
        <authorList>
            <person name="Kim M.K.M."/>
        </authorList>
    </citation>
    <scope>NUCLEOTIDE SEQUENCE [LARGE SCALE GENOMIC DNA]</scope>
    <source>
        <strain evidence="2 3">17J68-15</strain>
    </source>
</reference>
<sequence length="258" mass="29621">MSLAISYQSEMLKSRRTASFWLAVIGAAFIPTIFFLIYCFKPEKMVAQLQLMPWEQHLLMGWQVFNSFLFPMFIILISALIPQIEFRNNAWKQVWASPQSTGEVFVAKFLAVQSMVLLCVLSFNVFEILAAVLANTINAKYPFFSNRLDWAALLRLNLRTYVSVLGISALQFLVSMRFKSFIGPVGIGLLLLIAGQIATGFRWEHAEWIPYSHPLLTLQSMTMNKTGWMVRHEWLSLGYAALFLTLGYLDLRFRKERG</sequence>
<protein>
    <recommendedName>
        <fullName evidence="4">ABC transporter permease</fullName>
    </recommendedName>
</protein>
<dbReference type="PANTHER" id="PTHR37305">
    <property type="entry name" value="INTEGRAL MEMBRANE PROTEIN-RELATED"/>
    <property type="match status" value="1"/>
</dbReference>
<feature type="transmembrane region" description="Helical" evidence="1">
    <location>
        <begin position="156"/>
        <end position="174"/>
    </location>
</feature>